<keyword evidence="2" id="KW-1185">Reference proteome</keyword>
<dbReference type="AlphaFoldDB" id="A0AAV1JWG1"/>
<evidence type="ECO:0000313" key="2">
    <source>
        <dbReference type="Proteomes" id="UP001497472"/>
    </source>
</evidence>
<reference evidence="1 2" key="1">
    <citation type="submission" date="2023-11" db="EMBL/GenBank/DDBJ databases">
        <authorList>
            <person name="Okamura Y."/>
        </authorList>
    </citation>
    <scope>NUCLEOTIDE SEQUENCE [LARGE SCALE GENOMIC DNA]</scope>
</reference>
<dbReference type="Proteomes" id="UP001497472">
    <property type="component" value="Unassembled WGS sequence"/>
</dbReference>
<gene>
    <name evidence="1" type="ORF">LNINA_LOCUS12167</name>
</gene>
<accession>A0AAV1JWG1</accession>
<protein>
    <submittedName>
        <fullName evidence="1">Uncharacterized protein</fullName>
    </submittedName>
</protein>
<dbReference type="EMBL" id="CAVLEF010000203">
    <property type="protein sequence ID" value="CAK1553153.1"/>
    <property type="molecule type" value="Genomic_DNA"/>
</dbReference>
<comment type="caution">
    <text evidence="1">The sequence shown here is derived from an EMBL/GenBank/DDBJ whole genome shotgun (WGS) entry which is preliminary data.</text>
</comment>
<sequence length="115" mass="12871">MLFTTIAPRGRNAVARVRGCRGTITRCLPLACVIAPLPLYSLGPTAFHSVLVCYTHTGARLECGDAWYARSYDFCTCVRVPFASLPELPFTFQSYSLLDPRVVLCKVIRWKLDDI</sequence>
<organism evidence="1 2">
    <name type="scientific">Leptosia nina</name>
    <dbReference type="NCBI Taxonomy" id="320188"/>
    <lineage>
        <taxon>Eukaryota</taxon>
        <taxon>Metazoa</taxon>
        <taxon>Ecdysozoa</taxon>
        <taxon>Arthropoda</taxon>
        <taxon>Hexapoda</taxon>
        <taxon>Insecta</taxon>
        <taxon>Pterygota</taxon>
        <taxon>Neoptera</taxon>
        <taxon>Endopterygota</taxon>
        <taxon>Lepidoptera</taxon>
        <taxon>Glossata</taxon>
        <taxon>Ditrysia</taxon>
        <taxon>Papilionoidea</taxon>
        <taxon>Pieridae</taxon>
        <taxon>Pierinae</taxon>
        <taxon>Leptosia</taxon>
    </lineage>
</organism>
<name>A0AAV1JWG1_9NEOP</name>
<proteinExistence type="predicted"/>
<evidence type="ECO:0000313" key="1">
    <source>
        <dbReference type="EMBL" id="CAK1553153.1"/>
    </source>
</evidence>